<accession>A0AAW9VEU2</accession>
<evidence type="ECO:0000313" key="2">
    <source>
        <dbReference type="EMBL" id="MTC36422.1"/>
    </source>
</evidence>
<dbReference type="InterPro" id="IPR016187">
    <property type="entry name" value="CTDL_fold"/>
</dbReference>
<gene>
    <name evidence="2" type="ORF">GKR67_17740</name>
</gene>
<protein>
    <submittedName>
        <fullName evidence="2">SUMF1/EgtB/PvdO family nonheme iron enzyme</fullName>
    </submittedName>
</protein>
<evidence type="ECO:0000259" key="1">
    <source>
        <dbReference type="Pfam" id="PF03781"/>
    </source>
</evidence>
<dbReference type="PANTHER" id="PTHR23150">
    <property type="entry name" value="SULFATASE MODIFYING FACTOR 1, 2"/>
    <property type="match status" value="1"/>
</dbReference>
<dbReference type="PANTHER" id="PTHR23150:SF19">
    <property type="entry name" value="FORMYLGLYCINE-GENERATING ENZYME"/>
    <property type="match status" value="1"/>
</dbReference>
<dbReference type="GO" id="GO:0120147">
    <property type="term" value="F:formylglycine-generating oxidase activity"/>
    <property type="evidence" value="ECO:0007669"/>
    <property type="project" value="TreeGrafter"/>
</dbReference>
<reference evidence="2 3" key="1">
    <citation type="submission" date="2019-10" db="EMBL/GenBank/DDBJ databases">
        <title>Comparative genomic analysis of Providencia.</title>
        <authorList>
            <person name="Yuan C."/>
            <person name="Wei Y."/>
            <person name="Yin Z."/>
        </authorList>
    </citation>
    <scope>NUCLEOTIDE SEQUENCE [LARGE SCALE GENOMIC DNA]</scope>
    <source>
        <strain evidence="3">wls1934</strain>
    </source>
</reference>
<evidence type="ECO:0000313" key="3">
    <source>
        <dbReference type="Proteomes" id="UP000449944"/>
    </source>
</evidence>
<proteinExistence type="predicted"/>
<dbReference type="AlphaFoldDB" id="A0AAW9VEU2"/>
<dbReference type="InterPro" id="IPR005532">
    <property type="entry name" value="SUMF_dom"/>
</dbReference>
<feature type="domain" description="Sulfatase-modifying factor enzyme-like" evidence="1">
    <location>
        <begin position="39"/>
        <end position="288"/>
    </location>
</feature>
<sequence>MNYKYIYILLSIVLFSTGCDQQLTTEQENQKQQLINDSLQNMVFIEGGTFLMGDFGSGHDGKSTLPYSLGTDNKFVHDVTLDSFSLSKYRVTWRQFNLWRALTGLQLTDRYNDLKSRDIMKDWQASTQDNYPASADWQDAKDYCLWLGQQAGLPIDLPTEAQWEYAARNRGQFILFASKDGTYNDGSENTNNSDDALFAAGFYPIGSYPPTPLGLYDMMGNGLDWTNDWYAADYYEHSPKTNPQGPEQGEEKVVRGSESSMYLNTLVMNRWYHPLKNRNIPGLGFRCAVQSPAPIQSVTK</sequence>
<dbReference type="Proteomes" id="UP000449944">
    <property type="component" value="Unassembled WGS sequence"/>
</dbReference>
<dbReference type="PROSITE" id="PS51257">
    <property type="entry name" value="PROKAR_LIPOPROTEIN"/>
    <property type="match status" value="1"/>
</dbReference>
<comment type="caution">
    <text evidence="2">The sequence shown here is derived from an EMBL/GenBank/DDBJ whole genome shotgun (WGS) entry which is preliminary data.</text>
</comment>
<dbReference type="EMBL" id="WLUB01000056">
    <property type="protein sequence ID" value="MTC36422.1"/>
    <property type="molecule type" value="Genomic_DNA"/>
</dbReference>
<dbReference type="InterPro" id="IPR051043">
    <property type="entry name" value="Sulfatase_Mod_Factor_Kinase"/>
</dbReference>
<organism evidence="2 3">
    <name type="scientific">Providencia alcalifaciens</name>
    <dbReference type="NCBI Taxonomy" id="126385"/>
    <lineage>
        <taxon>Bacteria</taxon>
        <taxon>Pseudomonadati</taxon>
        <taxon>Pseudomonadota</taxon>
        <taxon>Gammaproteobacteria</taxon>
        <taxon>Enterobacterales</taxon>
        <taxon>Morganellaceae</taxon>
        <taxon>Providencia</taxon>
    </lineage>
</organism>
<dbReference type="InterPro" id="IPR042095">
    <property type="entry name" value="SUMF_sf"/>
</dbReference>
<dbReference type="SUPFAM" id="SSF56436">
    <property type="entry name" value="C-type lectin-like"/>
    <property type="match status" value="1"/>
</dbReference>
<dbReference type="Pfam" id="PF03781">
    <property type="entry name" value="FGE-sulfatase"/>
    <property type="match status" value="1"/>
</dbReference>
<name>A0AAW9VEU2_9GAMM</name>
<dbReference type="Gene3D" id="3.90.1580.10">
    <property type="entry name" value="paralog of FGE (formylglycine-generating enzyme)"/>
    <property type="match status" value="1"/>
</dbReference>